<dbReference type="GeneID" id="122140987"/>
<proteinExistence type="predicted"/>
<organism evidence="2">
    <name type="scientific">Cyprinus carpio</name>
    <name type="common">Common carp</name>
    <dbReference type="NCBI Taxonomy" id="7962"/>
    <lineage>
        <taxon>Eukaryota</taxon>
        <taxon>Metazoa</taxon>
        <taxon>Chordata</taxon>
        <taxon>Craniata</taxon>
        <taxon>Vertebrata</taxon>
        <taxon>Euteleostomi</taxon>
        <taxon>Actinopterygii</taxon>
        <taxon>Neopterygii</taxon>
        <taxon>Teleostei</taxon>
        <taxon>Ostariophysi</taxon>
        <taxon>Cypriniformes</taxon>
        <taxon>Cyprinidae</taxon>
        <taxon>Cyprininae</taxon>
        <taxon>Cyprinus</taxon>
    </lineage>
</organism>
<dbReference type="KEGG" id="ccar:122140987"/>
<feature type="region of interest" description="Disordered" evidence="1">
    <location>
        <begin position="1"/>
        <end position="39"/>
    </location>
</feature>
<gene>
    <name evidence="2" type="primary">LOC122140987</name>
</gene>
<accession>A0A9Q9XIK3</accession>
<name>A0A9Q9XIK3_CYPCA</name>
<evidence type="ECO:0000256" key="1">
    <source>
        <dbReference type="SAM" id="MobiDB-lite"/>
    </source>
</evidence>
<dbReference type="AlphaFoldDB" id="A0A9Q9XIK3"/>
<evidence type="ECO:0000313" key="2">
    <source>
        <dbReference type="RefSeq" id="XP_042602488.1"/>
    </source>
</evidence>
<sequence length="289" mass="31784">MAAKPRDCSQMSASPETVPKLAANAETVSSPSCESGRIRNKQGEGKCMSKEQCFEHFDQTHGSTFVTWQKILMRSELCNSGDCVEKLCPALRGSRGTSHLSLLGFSIPAHRGSSLFWVMMRLHSTLGTWLFTLLVMPVYCQSGDNGEWGSGDVSGTVVTGNSSTSIFHAVGDEPDRTRPVFQSLSETEGGDCYVNFHTSQVMSRRLRAFREEVVYLKALQHGNQAVMENLVQFVGAEMGDQRYEEVIQENIVGIREDHMSCESVVTKAAEELESQLEGDAQSTLAGIQK</sequence>
<dbReference type="RefSeq" id="XP_042602488.1">
    <property type="nucleotide sequence ID" value="XM_042746554.1"/>
</dbReference>
<dbReference type="Proteomes" id="UP001155660">
    <property type="component" value="Chromosome B20"/>
</dbReference>
<protein>
    <submittedName>
        <fullName evidence="2">Uncharacterized protein LOC122140987</fullName>
    </submittedName>
</protein>
<reference evidence="2" key="1">
    <citation type="submission" date="2025-08" db="UniProtKB">
        <authorList>
            <consortium name="RefSeq"/>
        </authorList>
    </citation>
    <scope>IDENTIFICATION</scope>
    <source>
        <tissue evidence="2">Muscle</tissue>
    </source>
</reference>
<dbReference type="OrthoDB" id="9946098at2759"/>